<dbReference type="EMBL" id="AYYQ01000006">
    <property type="protein sequence ID" value="KRM69254.1"/>
    <property type="molecule type" value="Genomic_DNA"/>
</dbReference>
<evidence type="ECO:0000313" key="3">
    <source>
        <dbReference type="Proteomes" id="UP000052012"/>
    </source>
</evidence>
<reference evidence="2 3" key="1">
    <citation type="journal article" date="2015" name="Genome Announc.">
        <title>Expanding the biotechnology potential of lactobacilli through comparative genomics of 213 strains and associated genera.</title>
        <authorList>
            <person name="Sun Z."/>
            <person name="Harris H.M."/>
            <person name="McCann A."/>
            <person name="Guo C."/>
            <person name="Argimon S."/>
            <person name="Zhang W."/>
            <person name="Yang X."/>
            <person name="Jeffery I.B."/>
            <person name="Cooney J.C."/>
            <person name="Kagawa T.F."/>
            <person name="Liu W."/>
            <person name="Song Y."/>
            <person name="Salvetti E."/>
            <person name="Wrobel A."/>
            <person name="Rasinkangas P."/>
            <person name="Parkhill J."/>
            <person name="Rea M.C."/>
            <person name="O'Sullivan O."/>
            <person name="Ritari J."/>
            <person name="Douillard F.P."/>
            <person name="Paul Ross R."/>
            <person name="Yang R."/>
            <person name="Briner A.E."/>
            <person name="Felis G.E."/>
            <person name="de Vos W.M."/>
            <person name="Barrangou R."/>
            <person name="Klaenhammer T.R."/>
            <person name="Caufield P.W."/>
            <person name="Cui Y."/>
            <person name="Zhang H."/>
            <person name="O'Toole P.W."/>
        </authorList>
    </citation>
    <scope>NUCLEOTIDE SEQUENCE [LARGE SCALE GENOMIC DNA]</scope>
    <source>
        <strain evidence="2 3">DSM 23829</strain>
    </source>
</reference>
<evidence type="ECO:0000256" key="1">
    <source>
        <dbReference type="SAM" id="MobiDB-lite"/>
    </source>
</evidence>
<dbReference type="RefSeq" id="WP_056965805.1">
    <property type="nucleotide sequence ID" value="NZ_AYYQ01000006.1"/>
</dbReference>
<evidence type="ECO:0000313" key="2">
    <source>
        <dbReference type="EMBL" id="KRM69254.1"/>
    </source>
</evidence>
<proteinExistence type="predicted"/>
<organism evidence="2 3">
    <name type="scientific">Apilactobacillus ozensis DSM 23829 = JCM 17196</name>
    <dbReference type="NCBI Taxonomy" id="1423781"/>
    <lineage>
        <taxon>Bacteria</taxon>
        <taxon>Bacillati</taxon>
        <taxon>Bacillota</taxon>
        <taxon>Bacilli</taxon>
        <taxon>Lactobacillales</taxon>
        <taxon>Lactobacillaceae</taxon>
        <taxon>Apilactobacillus</taxon>
    </lineage>
</organism>
<accession>A0A0R2B0B8</accession>
<dbReference type="AlphaFoldDB" id="A0A0R2B0B8"/>
<keyword evidence="3" id="KW-1185">Reference proteome</keyword>
<protein>
    <recommendedName>
        <fullName evidence="4">Replication-associated protein RepC</fullName>
    </recommendedName>
</protein>
<gene>
    <name evidence="2" type="ORF">FD06_GL000313</name>
</gene>
<comment type="caution">
    <text evidence="2">The sequence shown here is derived from an EMBL/GenBank/DDBJ whole genome shotgun (WGS) entry which is preliminary data.</text>
</comment>
<dbReference type="PATRIC" id="fig|1423781.4.peg.318"/>
<dbReference type="Proteomes" id="UP000052012">
    <property type="component" value="Unassembled WGS sequence"/>
</dbReference>
<sequence>MAKSTMFRKAGNFTPKSSFDEKKIKNTAKKTPKKVEQHRKNIKVSEIQKKSIDAIKMINGLTYDYEVIQLLADKYIAEASDSEKRKYNVFME</sequence>
<evidence type="ECO:0008006" key="4">
    <source>
        <dbReference type="Google" id="ProtNLM"/>
    </source>
</evidence>
<feature type="region of interest" description="Disordered" evidence="1">
    <location>
        <begin position="1"/>
        <end position="40"/>
    </location>
</feature>
<dbReference type="STRING" id="1423781.FD06_GL000313"/>
<name>A0A0R2B0B8_9LACO</name>